<protein>
    <submittedName>
        <fullName evidence="2">SMP-30/gluconolactonase/LRE family protein</fullName>
    </submittedName>
</protein>
<proteinExistence type="predicted"/>
<dbReference type="InterPro" id="IPR051262">
    <property type="entry name" value="SMP-30/CGR1_Lactonase"/>
</dbReference>
<keyword evidence="3" id="KW-1185">Reference proteome</keyword>
<feature type="domain" description="SMP-30/Gluconolactonase/LRE-like region" evidence="1">
    <location>
        <begin position="13"/>
        <end position="270"/>
    </location>
</feature>
<dbReference type="RefSeq" id="WP_227310507.1">
    <property type="nucleotide sequence ID" value="NZ_JAESVA010000016.1"/>
</dbReference>
<comment type="caution">
    <text evidence="2">The sequence shown here is derived from an EMBL/GenBank/DDBJ whole genome shotgun (WGS) entry which is preliminary data.</text>
</comment>
<dbReference type="Proteomes" id="UP000721844">
    <property type="component" value="Unassembled WGS sequence"/>
</dbReference>
<dbReference type="PANTHER" id="PTHR47572:SF5">
    <property type="entry name" value="BLR2277 PROTEIN"/>
    <property type="match status" value="1"/>
</dbReference>
<dbReference type="InterPro" id="IPR011042">
    <property type="entry name" value="6-blade_b-propeller_TolB-like"/>
</dbReference>
<dbReference type="PANTHER" id="PTHR47572">
    <property type="entry name" value="LIPOPROTEIN-RELATED"/>
    <property type="match status" value="1"/>
</dbReference>
<organism evidence="2 3">
    <name type="scientific">Acidisoma cellulosilyticum</name>
    <dbReference type="NCBI Taxonomy" id="2802395"/>
    <lineage>
        <taxon>Bacteria</taxon>
        <taxon>Pseudomonadati</taxon>
        <taxon>Pseudomonadota</taxon>
        <taxon>Alphaproteobacteria</taxon>
        <taxon>Acetobacterales</taxon>
        <taxon>Acidocellaceae</taxon>
        <taxon>Acidisoma</taxon>
    </lineage>
</organism>
<evidence type="ECO:0000313" key="2">
    <source>
        <dbReference type="EMBL" id="MCB8883778.1"/>
    </source>
</evidence>
<sequence length="282" mass="30519">MTKHEVHVENLGFPEGPVVLPDGSIAFVDLLHAKIRIYRDGVCRTLCTLPGGPNGMRLGPDGALWICNNGGISPEAAKAIHWSDPPINGRLQRVTLDGAWTDFAVDLPGETPNRPNDLIFTAEGDIIFTDPQNWEVLSEPRTASGYNGGQLLLARPDGVVTRLAGMTGFPNGLTFHPDGSLLVGISKEHRIVRFPWLGDAVGPPEEWCRFDDAFAPDGMIFDGDRLFVTGSNGDRVAELDPVARITAMMDLGTGSTPTNCCVQDRRLWVTLGLPGQLITIDI</sequence>
<name>A0A963Z8G2_9PROT</name>
<dbReference type="AlphaFoldDB" id="A0A963Z8G2"/>
<dbReference type="SUPFAM" id="SSF63829">
    <property type="entry name" value="Calcium-dependent phosphotriesterase"/>
    <property type="match status" value="1"/>
</dbReference>
<dbReference type="Gene3D" id="2.120.10.30">
    <property type="entry name" value="TolB, C-terminal domain"/>
    <property type="match status" value="1"/>
</dbReference>
<accession>A0A963Z8G2</accession>
<reference evidence="2 3" key="1">
    <citation type="journal article" date="2021" name="Microorganisms">
        <title>Acidisoma silvae sp. nov. and Acidisomacellulosilytica sp. nov., Two Acidophilic Bacteria Isolated from Decaying Wood, Hydrolyzing Cellulose and Producing Poly-3-hydroxybutyrate.</title>
        <authorList>
            <person name="Mieszkin S."/>
            <person name="Pouder E."/>
            <person name="Uroz S."/>
            <person name="Simon-Colin C."/>
            <person name="Alain K."/>
        </authorList>
    </citation>
    <scope>NUCLEOTIDE SEQUENCE [LARGE SCALE GENOMIC DNA]</scope>
    <source>
        <strain evidence="2 3">HW T5.17</strain>
    </source>
</reference>
<evidence type="ECO:0000259" key="1">
    <source>
        <dbReference type="Pfam" id="PF08450"/>
    </source>
</evidence>
<dbReference type="Pfam" id="PF08450">
    <property type="entry name" value="SGL"/>
    <property type="match status" value="1"/>
</dbReference>
<evidence type="ECO:0000313" key="3">
    <source>
        <dbReference type="Proteomes" id="UP000721844"/>
    </source>
</evidence>
<dbReference type="InterPro" id="IPR013658">
    <property type="entry name" value="SGL"/>
</dbReference>
<dbReference type="EMBL" id="JAESVA010000016">
    <property type="protein sequence ID" value="MCB8883778.1"/>
    <property type="molecule type" value="Genomic_DNA"/>
</dbReference>
<gene>
    <name evidence="2" type="ORF">ACELLULO517_26255</name>
</gene>